<dbReference type="InterPro" id="IPR038008">
    <property type="entry name" value="Jag_KH"/>
</dbReference>
<dbReference type="CDD" id="cd02644">
    <property type="entry name" value="R3H_jag"/>
    <property type="match status" value="1"/>
</dbReference>
<dbReference type="GO" id="GO:0008360">
    <property type="term" value="P:regulation of cell shape"/>
    <property type="evidence" value="ECO:0007669"/>
    <property type="project" value="UniProtKB-KW"/>
</dbReference>
<name>A0A2H9PCJ3_9BACT</name>
<feature type="domain" description="R3H" evidence="8">
    <location>
        <begin position="170"/>
        <end position="236"/>
    </location>
</feature>
<evidence type="ECO:0000256" key="6">
    <source>
        <dbReference type="HAMAP-Rule" id="MF_00867"/>
    </source>
</evidence>
<dbReference type="HAMAP" id="MF_00867">
    <property type="entry name" value="KhpB"/>
    <property type="match status" value="1"/>
</dbReference>
<dbReference type="InterPro" id="IPR036867">
    <property type="entry name" value="R3H_dom_sf"/>
</dbReference>
<dbReference type="Pfam" id="PF01424">
    <property type="entry name" value="R3H"/>
    <property type="match status" value="1"/>
</dbReference>
<keyword evidence="5 6" id="KW-0961">Cell wall biogenesis/degradation</keyword>
<dbReference type="GO" id="GO:0071555">
    <property type="term" value="P:cell wall organization"/>
    <property type="evidence" value="ECO:0007669"/>
    <property type="project" value="UniProtKB-KW"/>
</dbReference>
<evidence type="ECO:0000313" key="9">
    <source>
        <dbReference type="EMBL" id="PIZ15806.1"/>
    </source>
</evidence>
<reference evidence="10" key="1">
    <citation type="submission" date="2017-09" db="EMBL/GenBank/DDBJ databases">
        <title>Depth-based differentiation of microbial function through sediment-hosted aquifers and enrichment of novel symbionts in the deep terrestrial subsurface.</title>
        <authorList>
            <person name="Probst A.J."/>
            <person name="Ladd B."/>
            <person name="Jarett J.K."/>
            <person name="Geller-Mcgrath D.E."/>
            <person name="Sieber C.M.K."/>
            <person name="Emerson J.B."/>
            <person name="Anantharaman K."/>
            <person name="Thomas B.C."/>
            <person name="Malmstrom R."/>
            <person name="Stieglmeier M."/>
            <person name="Klingl A."/>
            <person name="Woyke T."/>
            <person name="Ryan C.M."/>
            <person name="Banfield J.F."/>
        </authorList>
    </citation>
    <scope>NUCLEOTIDE SEQUENCE [LARGE SCALE GENOMIC DNA]</scope>
</reference>
<dbReference type="PANTHER" id="PTHR35800:SF1">
    <property type="entry name" value="RNA-BINDING PROTEIN KHPB"/>
    <property type="match status" value="1"/>
</dbReference>
<comment type="caution">
    <text evidence="9">The sequence shown here is derived from an EMBL/GenBank/DDBJ whole genome shotgun (WGS) entry which is preliminary data.</text>
</comment>
<accession>A0A2H9PCJ3</accession>
<feature type="compositionally biased region" description="Basic and acidic residues" evidence="7">
    <location>
        <begin position="77"/>
        <end position="88"/>
    </location>
</feature>
<comment type="caution">
    <text evidence="6">Lacks conserved residue(s) required for the propagation of feature annotation.</text>
</comment>
<evidence type="ECO:0000259" key="8">
    <source>
        <dbReference type="PROSITE" id="PS51061"/>
    </source>
</evidence>
<comment type="subcellular location">
    <subcellularLocation>
        <location evidence="6">Cytoplasm</location>
    </subcellularLocation>
</comment>
<comment type="domain">
    <text evidence="6">Has an N-terminal Jag-N domain and 2 RNA-binding domains (KH and R3H).</text>
</comment>
<protein>
    <recommendedName>
        <fullName evidence="6">RNA-binding protein KhpB</fullName>
    </recommendedName>
    <alternativeName>
        <fullName evidence="6">RNA-binding protein EloR</fullName>
    </alternativeName>
</protein>
<dbReference type="GO" id="GO:0003723">
    <property type="term" value="F:RNA binding"/>
    <property type="evidence" value="ECO:0007669"/>
    <property type="project" value="UniProtKB-UniRule"/>
</dbReference>
<dbReference type="Gene3D" id="3.30.300.20">
    <property type="match status" value="1"/>
</dbReference>
<evidence type="ECO:0000256" key="1">
    <source>
        <dbReference type="ARBA" id="ARBA00022490"/>
    </source>
</evidence>
<dbReference type="Proteomes" id="UP000234145">
    <property type="component" value="Unassembled WGS sequence"/>
</dbReference>
<evidence type="ECO:0000256" key="3">
    <source>
        <dbReference type="ARBA" id="ARBA00022960"/>
    </source>
</evidence>
<dbReference type="GO" id="GO:0005737">
    <property type="term" value="C:cytoplasm"/>
    <property type="evidence" value="ECO:0007669"/>
    <property type="project" value="UniProtKB-SubCell"/>
</dbReference>
<keyword evidence="2 6" id="KW-0694">RNA-binding</keyword>
<dbReference type="InterPro" id="IPR039247">
    <property type="entry name" value="KhpB"/>
</dbReference>
<evidence type="ECO:0000256" key="7">
    <source>
        <dbReference type="SAM" id="MobiDB-lite"/>
    </source>
</evidence>
<sequence length="238" mass="26580">MIVEQKGNSVDEAVEIALKKLGVPREKVKIEVIAEGKKGVFGLGSKLAIVRVTTIEEEEKQVRTSQEHRPVQTPEVSTKDGPKEPIPEEKSPAVIFLQEVFKSLGLEAKFQASITEDESQIIDIITSDSALLIGKKGKNLEALQYLTNIAANKNVSKRIKVLLDVERYRERREESLVTLAKKVADEVRQTGRSVSLEPMSAYERRIVHLALKEEPGIITESVGEGEERRVVIKMRKEG</sequence>
<dbReference type="Pfam" id="PF14804">
    <property type="entry name" value="Jag_N"/>
    <property type="match status" value="1"/>
</dbReference>
<dbReference type="AlphaFoldDB" id="A0A2H9PCJ3"/>
<feature type="compositionally biased region" description="Basic and acidic residues" evidence="7">
    <location>
        <begin position="60"/>
        <end position="70"/>
    </location>
</feature>
<dbReference type="PANTHER" id="PTHR35800">
    <property type="entry name" value="PROTEIN JAG"/>
    <property type="match status" value="1"/>
</dbReference>
<dbReference type="PROSITE" id="PS51061">
    <property type="entry name" value="R3H"/>
    <property type="match status" value="1"/>
</dbReference>
<dbReference type="GO" id="GO:0009252">
    <property type="term" value="P:peptidoglycan biosynthetic process"/>
    <property type="evidence" value="ECO:0007669"/>
    <property type="project" value="UniProtKB-UniRule"/>
</dbReference>
<dbReference type="EMBL" id="PFMS01000070">
    <property type="protein sequence ID" value="PIZ15806.1"/>
    <property type="molecule type" value="Genomic_DNA"/>
</dbReference>
<evidence type="ECO:0000313" key="10">
    <source>
        <dbReference type="Proteomes" id="UP000234145"/>
    </source>
</evidence>
<proteinExistence type="inferred from homology"/>
<dbReference type="InterPro" id="IPR001374">
    <property type="entry name" value="R3H_dom"/>
</dbReference>
<evidence type="ECO:0000256" key="5">
    <source>
        <dbReference type="ARBA" id="ARBA00023316"/>
    </source>
</evidence>
<keyword evidence="3 6" id="KW-0133">Cell shape</keyword>
<keyword evidence="4 6" id="KW-0143">Chaperone</keyword>
<dbReference type="InterPro" id="IPR038247">
    <property type="entry name" value="Jag_N_dom_sf"/>
</dbReference>
<dbReference type="CDD" id="cd02414">
    <property type="entry name" value="KH-II_Jag"/>
    <property type="match status" value="1"/>
</dbReference>
<dbReference type="InterPro" id="IPR015946">
    <property type="entry name" value="KH_dom-like_a/b"/>
</dbReference>
<dbReference type="InterPro" id="IPR032782">
    <property type="entry name" value="KhpB_N"/>
</dbReference>
<comment type="similarity">
    <text evidence="6">Belongs to the KhpB RNA-binding protein family.</text>
</comment>
<dbReference type="SMART" id="SM01245">
    <property type="entry name" value="Jag_N"/>
    <property type="match status" value="1"/>
</dbReference>
<dbReference type="Pfam" id="PF13083">
    <property type="entry name" value="KH_KhpA-B"/>
    <property type="match status" value="1"/>
</dbReference>
<feature type="region of interest" description="Disordered" evidence="7">
    <location>
        <begin position="59"/>
        <end position="88"/>
    </location>
</feature>
<gene>
    <name evidence="6" type="primary">khpB</name>
    <name evidence="6" type="synonym">eloR</name>
    <name evidence="9" type="ORF">COY51_04400</name>
</gene>
<dbReference type="Gene3D" id="3.30.30.80">
    <property type="entry name" value="probable RNA-binding protein from clostridium symbiosum atcc 14940"/>
    <property type="match status" value="1"/>
</dbReference>
<evidence type="ECO:0000256" key="2">
    <source>
        <dbReference type="ARBA" id="ARBA00022884"/>
    </source>
</evidence>
<dbReference type="InterPro" id="IPR034079">
    <property type="entry name" value="R3H_KhpB"/>
</dbReference>
<dbReference type="Gene3D" id="3.30.1370.50">
    <property type="entry name" value="R3H-like domain"/>
    <property type="match status" value="1"/>
</dbReference>
<comment type="function">
    <text evidence="6">A probable RNA chaperone. Forms a complex with KhpA which binds to cellular RNA and controls its expression. Plays a role in peptidoglycan (PG) homeostasis and cell length regulation.</text>
</comment>
<comment type="subunit">
    <text evidence="6">Forms a complex with KhpA.</text>
</comment>
<dbReference type="SUPFAM" id="SSF82708">
    <property type="entry name" value="R3H domain"/>
    <property type="match status" value="1"/>
</dbReference>
<organism evidence="9 10">
    <name type="scientific">Candidatus Desantisbacteria bacterium CG_4_10_14_0_8_um_filter_39_17</name>
    <dbReference type="NCBI Taxonomy" id="1974542"/>
    <lineage>
        <taxon>Bacteria</taxon>
        <taxon>Candidatus Desantisiibacteriota</taxon>
    </lineage>
</organism>
<keyword evidence="1 6" id="KW-0963">Cytoplasm</keyword>
<dbReference type="SMART" id="SM00393">
    <property type="entry name" value="R3H"/>
    <property type="match status" value="1"/>
</dbReference>
<dbReference type="NCBIfam" id="NF041568">
    <property type="entry name" value="Jag_EloR"/>
    <property type="match status" value="1"/>
</dbReference>
<evidence type="ECO:0000256" key="4">
    <source>
        <dbReference type="ARBA" id="ARBA00023186"/>
    </source>
</evidence>